<comment type="similarity">
    <text evidence="2">Belongs to the class-IV pyridoxal-phosphate-dependent aminotransferase family.</text>
</comment>
<evidence type="ECO:0000256" key="2">
    <source>
        <dbReference type="ARBA" id="ARBA00009320"/>
    </source>
</evidence>
<dbReference type="GO" id="GO:0004084">
    <property type="term" value="F:branched-chain-amino-acid transaminase activity"/>
    <property type="evidence" value="ECO:0007669"/>
    <property type="project" value="InterPro"/>
</dbReference>
<dbReference type="PANTHER" id="PTHR11825">
    <property type="entry name" value="SUBGROUP IIII AMINOTRANSFERASE"/>
    <property type="match status" value="1"/>
</dbReference>
<proteinExistence type="inferred from homology"/>
<dbReference type="InterPro" id="IPR043132">
    <property type="entry name" value="BCAT-like_C"/>
</dbReference>
<keyword evidence="3" id="KW-0028">Amino-acid biosynthesis</keyword>
<evidence type="ECO:0000256" key="3">
    <source>
        <dbReference type="ARBA" id="ARBA00022605"/>
    </source>
</evidence>
<dbReference type="InterPro" id="IPR036038">
    <property type="entry name" value="Aminotransferase-like"/>
</dbReference>
<comment type="cofactor">
    <cofactor evidence="1">
        <name>pyridoxal 5'-phosphate</name>
        <dbReference type="ChEBI" id="CHEBI:597326"/>
    </cofactor>
</comment>
<dbReference type="Gene3D" id="3.20.10.10">
    <property type="entry name" value="D-amino Acid Aminotransferase, subunit A, domain 2"/>
    <property type="match status" value="1"/>
</dbReference>
<evidence type="ECO:0000256" key="4">
    <source>
        <dbReference type="ARBA" id="ARBA00022898"/>
    </source>
</evidence>
<keyword evidence="6" id="KW-0032">Aminotransferase</keyword>
<dbReference type="Proteomes" id="UP000574390">
    <property type="component" value="Unassembled WGS sequence"/>
</dbReference>
<dbReference type="GO" id="GO:0009082">
    <property type="term" value="P:branched-chain amino acid biosynthetic process"/>
    <property type="evidence" value="ECO:0007669"/>
    <property type="project" value="UniProtKB-KW"/>
</dbReference>
<protein>
    <submittedName>
        <fullName evidence="6">Branched-chain-amino-acid aminotransferase</fullName>
    </submittedName>
</protein>
<keyword evidence="5" id="KW-0100">Branched-chain amino acid biosynthesis</keyword>
<dbReference type="InterPro" id="IPR001544">
    <property type="entry name" value="Aminotrans_IV"/>
</dbReference>
<feature type="non-terminal residue" evidence="6">
    <location>
        <position position="112"/>
    </location>
</feature>
<accession>A0A7J6SDR8</accession>
<name>A0A7J6SDR8_PEROL</name>
<evidence type="ECO:0000256" key="5">
    <source>
        <dbReference type="ARBA" id="ARBA00023304"/>
    </source>
</evidence>
<comment type="caution">
    <text evidence="6">The sequence shown here is derived from an EMBL/GenBank/DDBJ whole genome shotgun (WGS) entry which is preliminary data.</text>
</comment>
<dbReference type="Pfam" id="PF01063">
    <property type="entry name" value="Aminotran_4"/>
    <property type="match status" value="1"/>
</dbReference>
<feature type="non-terminal residue" evidence="6">
    <location>
        <position position="1"/>
    </location>
</feature>
<dbReference type="SUPFAM" id="SSF56752">
    <property type="entry name" value="D-aminoacid aminotransferase-like PLP-dependent enzymes"/>
    <property type="match status" value="1"/>
</dbReference>
<evidence type="ECO:0000313" key="6">
    <source>
        <dbReference type="EMBL" id="KAF4731104.1"/>
    </source>
</evidence>
<dbReference type="EMBL" id="JABANM010015424">
    <property type="protein sequence ID" value="KAF4731104.1"/>
    <property type="molecule type" value="Genomic_DNA"/>
</dbReference>
<evidence type="ECO:0000256" key="1">
    <source>
        <dbReference type="ARBA" id="ARBA00001933"/>
    </source>
</evidence>
<keyword evidence="4" id="KW-0663">Pyridoxal phosphate</keyword>
<dbReference type="InterPro" id="IPR005786">
    <property type="entry name" value="B_amino_transII"/>
</dbReference>
<reference evidence="6 7" key="1">
    <citation type="submission" date="2020-04" db="EMBL/GenBank/DDBJ databases">
        <title>Perkinsus olseni comparative genomics.</title>
        <authorList>
            <person name="Bogema D.R."/>
        </authorList>
    </citation>
    <scope>NUCLEOTIDE SEQUENCE [LARGE SCALE GENOMIC DNA]</scope>
    <source>
        <strain evidence="6">ATCC PRA-205</strain>
    </source>
</reference>
<sequence>GSMNVFFVFEDDDGIEVVTPPTKDIILPGITRDSVLKILRDNGNIRVSERDVTMEELLERHRRREVAEIFGTGTAAIVCPVKSVTYEDVEIDVPVDEAIGAGPMCRKILDEV</sequence>
<keyword evidence="6" id="KW-0808">Transferase</keyword>
<gene>
    <name evidence="6" type="primary">BCAT1_6</name>
    <name evidence="6" type="ORF">FOZ62_017108</name>
</gene>
<dbReference type="AlphaFoldDB" id="A0A7J6SDR8"/>
<evidence type="ECO:0000313" key="7">
    <source>
        <dbReference type="Proteomes" id="UP000574390"/>
    </source>
</evidence>
<dbReference type="PANTHER" id="PTHR11825:SF44">
    <property type="entry name" value="BRANCHED-CHAIN-AMINO-ACID AMINOTRANSFERASE"/>
    <property type="match status" value="1"/>
</dbReference>
<organism evidence="6 7">
    <name type="scientific">Perkinsus olseni</name>
    <name type="common">Perkinsus atlanticus</name>
    <dbReference type="NCBI Taxonomy" id="32597"/>
    <lineage>
        <taxon>Eukaryota</taxon>
        <taxon>Sar</taxon>
        <taxon>Alveolata</taxon>
        <taxon>Perkinsozoa</taxon>
        <taxon>Perkinsea</taxon>
        <taxon>Perkinsida</taxon>
        <taxon>Perkinsidae</taxon>
        <taxon>Perkinsus</taxon>
    </lineage>
</organism>
<dbReference type="GO" id="GO:0008652">
    <property type="term" value="P:amino acid biosynthetic process"/>
    <property type="evidence" value="ECO:0007669"/>
    <property type="project" value="UniProtKB-KW"/>
</dbReference>